<reference evidence="2" key="1">
    <citation type="journal article" date="2011" name="MBio">
        <title>Novel metabolic attributes of the genus Cyanothece, comprising a group of unicellular nitrogen-fixing Cyanobacteria.</title>
        <authorList>
            <person name="Bandyopadhyay A."/>
            <person name="Elvitigala T."/>
            <person name="Welsh E."/>
            <person name="Stockel J."/>
            <person name="Liberton M."/>
            <person name="Min H."/>
            <person name="Sherman L.A."/>
            <person name="Pakrasi H.B."/>
        </authorList>
    </citation>
    <scope>NUCLEOTIDE SEQUENCE [LARGE SCALE GENOMIC DNA]</scope>
    <source>
        <strain evidence="2">PCC 7822</strain>
    </source>
</reference>
<dbReference type="Gene3D" id="1.20.120.1870">
    <property type="entry name" value="Fic/DOC protein, Fido domain"/>
    <property type="match status" value="1"/>
</dbReference>
<proteinExistence type="predicted"/>
<gene>
    <name evidence="1" type="ordered locus">Cyan7822_3951</name>
</gene>
<evidence type="ECO:0000313" key="1">
    <source>
        <dbReference type="EMBL" id="ADN15880.1"/>
    </source>
</evidence>
<dbReference type="AlphaFoldDB" id="E0UKB8"/>
<evidence type="ECO:0000313" key="2">
    <source>
        <dbReference type="Proteomes" id="UP000008206"/>
    </source>
</evidence>
<dbReference type="EMBL" id="CP002198">
    <property type="protein sequence ID" value="ADN15880.1"/>
    <property type="molecule type" value="Genomic_DNA"/>
</dbReference>
<dbReference type="eggNOG" id="COG3654">
    <property type="taxonomic scope" value="Bacteria"/>
</dbReference>
<keyword evidence="2" id="KW-1185">Reference proteome</keyword>
<organism evidence="1 2">
    <name type="scientific">Gloeothece verrucosa (strain PCC 7822)</name>
    <name type="common">Cyanothece sp. (strain PCC 7822)</name>
    <dbReference type="NCBI Taxonomy" id="497965"/>
    <lineage>
        <taxon>Bacteria</taxon>
        <taxon>Bacillati</taxon>
        <taxon>Cyanobacteriota</taxon>
        <taxon>Cyanophyceae</taxon>
        <taxon>Oscillatoriophycideae</taxon>
        <taxon>Chroococcales</taxon>
        <taxon>Aphanothecaceae</taxon>
        <taxon>Gloeothece</taxon>
        <taxon>Gloeothece verrucosa</taxon>
    </lineage>
</organism>
<dbReference type="KEGG" id="cyj:Cyan7822_3951"/>
<dbReference type="HOGENOM" id="CLU_2878369_0_0_3"/>
<dbReference type="STRING" id="497965.Cyan7822_3951"/>
<dbReference type="RefSeq" id="WP_013323948.1">
    <property type="nucleotide sequence ID" value="NC_014501.1"/>
</dbReference>
<sequence length="63" mass="7210">MTRYLTQPEVLQLHELLIQQWGGMTGLRDHGALESALAQPRMTFGSEDLYPTFDYGFYLLAMS</sequence>
<evidence type="ECO:0008006" key="3">
    <source>
        <dbReference type="Google" id="ProtNLM"/>
    </source>
</evidence>
<accession>E0UKB8</accession>
<dbReference type="InterPro" id="IPR053737">
    <property type="entry name" value="Type_II_TA_Toxin"/>
</dbReference>
<protein>
    <recommendedName>
        <fullName evidence="3">Death-on-curing family protein</fullName>
    </recommendedName>
</protein>
<name>E0UKB8_GLOV7</name>
<dbReference type="OrthoDB" id="9802752at2"/>
<dbReference type="Proteomes" id="UP000008206">
    <property type="component" value="Chromosome"/>
</dbReference>